<reference evidence="2" key="1">
    <citation type="submission" date="2021-01" db="EMBL/GenBank/DDBJ databases">
        <title>Whole genome shotgun sequence of Planotetraspora silvatica NBRC 100141.</title>
        <authorList>
            <person name="Komaki H."/>
            <person name="Tamura T."/>
        </authorList>
    </citation>
    <scope>NUCLEOTIDE SEQUENCE</scope>
    <source>
        <strain evidence="2">NBRC 100141</strain>
    </source>
</reference>
<protein>
    <submittedName>
        <fullName evidence="2">Uncharacterized protein</fullName>
    </submittedName>
</protein>
<keyword evidence="3" id="KW-1185">Reference proteome</keyword>
<dbReference type="AlphaFoldDB" id="A0A8J3UUC8"/>
<evidence type="ECO:0000256" key="1">
    <source>
        <dbReference type="SAM" id="Phobius"/>
    </source>
</evidence>
<accession>A0A8J3UUC8</accession>
<evidence type="ECO:0000313" key="2">
    <source>
        <dbReference type="EMBL" id="GII49651.1"/>
    </source>
</evidence>
<dbReference type="EMBL" id="BOOQ01000044">
    <property type="protein sequence ID" value="GII49651.1"/>
    <property type="molecule type" value="Genomic_DNA"/>
</dbReference>
<feature type="transmembrane region" description="Helical" evidence="1">
    <location>
        <begin position="133"/>
        <end position="154"/>
    </location>
</feature>
<dbReference type="Proteomes" id="UP000644610">
    <property type="component" value="Unassembled WGS sequence"/>
</dbReference>
<feature type="transmembrane region" description="Helical" evidence="1">
    <location>
        <begin position="63"/>
        <end position="86"/>
    </location>
</feature>
<feature type="transmembrane region" description="Helical" evidence="1">
    <location>
        <begin position="29"/>
        <end position="51"/>
    </location>
</feature>
<feature type="transmembrane region" description="Helical" evidence="1">
    <location>
        <begin position="107"/>
        <end position="127"/>
    </location>
</feature>
<comment type="caution">
    <text evidence="2">The sequence shown here is derived from an EMBL/GenBank/DDBJ whole genome shotgun (WGS) entry which is preliminary data.</text>
</comment>
<keyword evidence="1" id="KW-0812">Transmembrane</keyword>
<evidence type="ECO:0000313" key="3">
    <source>
        <dbReference type="Proteomes" id="UP000644610"/>
    </source>
</evidence>
<keyword evidence="1" id="KW-1133">Transmembrane helix</keyword>
<gene>
    <name evidence="2" type="ORF">Psi02_60750</name>
</gene>
<sequence length="176" mass="19644">MNTWEKRRDRLESLPANRWWSTRPARRRLVVAGTAALVVLWAGLVVIAQYAPSDLARNVYLSMFGLSLVVGLPVISWLHAATRGALYLPERFLDERQLIERRRAYTSAHGATTLVLGTLFVLANFVSWQDGPLSITIPMALIAPTALTLAATHYTMPLLIAGWRLPDPPPDDDEDE</sequence>
<keyword evidence="1" id="KW-0472">Membrane</keyword>
<name>A0A8J3UUC8_9ACTN</name>
<organism evidence="2 3">
    <name type="scientific">Planotetraspora silvatica</name>
    <dbReference type="NCBI Taxonomy" id="234614"/>
    <lineage>
        <taxon>Bacteria</taxon>
        <taxon>Bacillati</taxon>
        <taxon>Actinomycetota</taxon>
        <taxon>Actinomycetes</taxon>
        <taxon>Streptosporangiales</taxon>
        <taxon>Streptosporangiaceae</taxon>
        <taxon>Planotetraspora</taxon>
    </lineage>
</organism>
<proteinExistence type="predicted"/>